<evidence type="ECO:0000256" key="1">
    <source>
        <dbReference type="SAM" id="MobiDB-lite"/>
    </source>
</evidence>
<dbReference type="EMBL" id="AMZH03020062">
    <property type="protein sequence ID" value="RRT39575.1"/>
    <property type="molecule type" value="Genomic_DNA"/>
</dbReference>
<proteinExistence type="predicted"/>
<comment type="caution">
    <text evidence="2">The sequence shown here is derived from an EMBL/GenBank/DDBJ whole genome shotgun (WGS) entry which is preliminary data.</text>
</comment>
<organism evidence="2 3">
    <name type="scientific">Ensete ventricosum</name>
    <name type="common">Abyssinian banana</name>
    <name type="synonym">Musa ensete</name>
    <dbReference type="NCBI Taxonomy" id="4639"/>
    <lineage>
        <taxon>Eukaryota</taxon>
        <taxon>Viridiplantae</taxon>
        <taxon>Streptophyta</taxon>
        <taxon>Embryophyta</taxon>
        <taxon>Tracheophyta</taxon>
        <taxon>Spermatophyta</taxon>
        <taxon>Magnoliopsida</taxon>
        <taxon>Liliopsida</taxon>
        <taxon>Zingiberales</taxon>
        <taxon>Musaceae</taxon>
        <taxon>Ensete</taxon>
    </lineage>
</organism>
<evidence type="ECO:0000313" key="2">
    <source>
        <dbReference type="EMBL" id="RRT39575.1"/>
    </source>
</evidence>
<dbReference type="Proteomes" id="UP000287651">
    <property type="component" value="Unassembled WGS sequence"/>
</dbReference>
<reference evidence="2 3" key="1">
    <citation type="journal article" date="2014" name="Agronomy (Basel)">
        <title>A Draft Genome Sequence for Ensete ventricosum, the Drought-Tolerant Tree Against Hunger.</title>
        <authorList>
            <person name="Harrison J."/>
            <person name="Moore K.A."/>
            <person name="Paszkiewicz K."/>
            <person name="Jones T."/>
            <person name="Grant M."/>
            <person name="Ambacheew D."/>
            <person name="Muzemil S."/>
            <person name="Studholme D.J."/>
        </authorList>
    </citation>
    <scope>NUCLEOTIDE SEQUENCE [LARGE SCALE GENOMIC DNA]</scope>
</reference>
<sequence>MGCGSSNHCSSRGPFHHDTTVRTDSIQHRVRLHVRLVQYRDDQSPVLHGDPLQCCFQFIFWAHTLCGLTYSICTMLQAEESCGYVKRPQAGIDDDQNEKRGDDDERGGTVGDGAGEAHGSHRGAEEIGERHSDL</sequence>
<gene>
    <name evidence="2" type="ORF">B296_00044629</name>
</gene>
<feature type="compositionally biased region" description="Basic and acidic residues" evidence="1">
    <location>
        <begin position="118"/>
        <end position="134"/>
    </location>
</feature>
<dbReference type="AlphaFoldDB" id="A0A426XJE3"/>
<accession>A0A426XJE3</accession>
<protein>
    <submittedName>
        <fullName evidence="2">Uncharacterized protein</fullName>
    </submittedName>
</protein>
<feature type="region of interest" description="Disordered" evidence="1">
    <location>
        <begin position="86"/>
        <end position="134"/>
    </location>
</feature>
<feature type="compositionally biased region" description="Basic and acidic residues" evidence="1">
    <location>
        <begin position="97"/>
        <end position="107"/>
    </location>
</feature>
<evidence type="ECO:0000313" key="3">
    <source>
        <dbReference type="Proteomes" id="UP000287651"/>
    </source>
</evidence>
<name>A0A426XJE3_ENSVE</name>